<evidence type="ECO:0000313" key="4">
    <source>
        <dbReference type="Proteomes" id="UP000293296"/>
    </source>
</evidence>
<feature type="domain" description="VTT" evidence="2">
    <location>
        <begin position="26"/>
        <end position="148"/>
    </location>
</feature>
<gene>
    <name evidence="3" type="ORF">C3Y92_11465</name>
</gene>
<evidence type="ECO:0000256" key="1">
    <source>
        <dbReference type="SAM" id="Phobius"/>
    </source>
</evidence>
<dbReference type="PANTHER" id="PTHR42709">
    <property type="entry name" value="ALKALINE PHOSPHATASE LIKE PROTEIN"/>
    <property type="match status" value="1"/>
</dbReference>
<dbReference type="RefSeq" id="WP_129352724.1">
    <property type="nucleotide sequence ID" value="NZ_CP026538.1"/>
</dbReference>
<feature type="transmembrane region" description="Helical" evidence="1">
    <location>
        <begin position="128"/>
        <end position="148"/>
    </location>
</feature>
<dbReference type="GO" id="GO:0005886">
    <property type="term" value="C:plasma membrane"/>
    <property type="evidence" value="ECO:0007669"/>
    <property type="project" value="TreeGrafter"/>
</dbReference>
<dbReference type="OrthoDB" id="948134at2"/>
<name>A0A4P6HMF6_9BACT</name>
<dbReference type="Pfam" id="PF09335">
    <property type="entry name" value="VTT_dom"/>
    <property type="match status" value="1"/>
</dbReference>
<protein>
    <submittedName>
        <fullName evidence="3">DedA family protein</fullName>
    </submittedName>
</protein>
<evidence type="ECO:0000259" key="2">
    <source>
        <dbReference type="Pfam" id="PF09335"/>
    </source>
</evidence>
<accession>A0A4P6HMF6</accession>
<feature type="transmembrane region" description="Helical" evidence="1">
    <location>
        <begin position="168"/>
        <end position="185"/>
    </location>
</feature>
<keyword evidence="1" id="KW-1133">Transmembrane helix</keyword>
<dbReference type="AlphaFoldDB" id="A0A4P6HMF6"/>
<feature type="transmembrane region" description="Helical" evidence="1">
    <location>
        <begin position="12"/>
        <end position="36"/>
    </location>
</feature>
<sequence>MSIEFMKELIAQYGYLALFIGTFLEGETILLLAGFAAQSPEFNLDLRLVILCAFCGSLAGDQTAFFIGRHYGRKLVARSEKWRARADRVHAMLNKYHEVLILTFRFFYGLRNLTPFVLGTAEISVLKFFLLNTIGAAIWAVAFALIGYGFGSLLENVLTRVLDNVHHAQLAILGVVALVACGIWLRKALRRRRGGV</sequence>
<dbReference type="Proteomes" id="UP000293296">
    <property type="component" value="Chromosome"/>
</dbReference>
<dbReference type="PANTHER" id="PTHR42709:SF2">
    <property type="entry name" value="INNER MEMBRANE PROTEIN YOHD"/>
    <property type="match status" value="1"/>
</dbReference>
<dbReference type="InterPro" id="IPR032816">
    <property type="entry name" value="VTT_dom"/>
</dbReference>
<keyword evidence="4" id="KW-1185">Reference proteome</keyword>
<dbReference type="InterPro" id="IPR051311">
    <property type="entry name" value="DedA_domain"/>
</dbReference>
<organism evidence="3 4">
    <name type="scientific">Solidesulfovibrio carbinolicus</name>
    <dbReference type="NCBI Taxonomy" id="296842"/>
    <lineage>
        <taxon>Bacteria</taxon>
        <taxon>Pseudomonadati</taxon>
        <taxon>Thermodesulfobacteriota</taxon>
        <taxon>Desulfovibrionia</taxon>
        <taxon>Desulfovibrionales</taxon>
        <taxon>Desulfovibrionaceae</taxon>
        <taxon>Solidesulfovibrio</taxon>
    </lineage>
</organism>
<reference evidence="3 4" key="1">
    <citation type="submission" date="2018-02" db="EMBL/GenBank/DDBJ databases">
        <title>Genome sequence of Desulfovibrio carbinolicus DSM 3852.</title>
        <authorList>
            <person name="Wilbanks E."/>
            <person name="Skennerton C.T."/>
            <person name="Orphan V.J."/>
        </authorList>
    </citation>
    <scope>NUCLEOTIDE SEQUENCE [LARGE SCALE GENOMIC DNA]</scope>
    <source>
        <strain evidence="3 4">DSM 3852</strain>
    </source>
</reference>
<keyword evidence="1" id="KW-0812">Transmembrane</keyword>
<feature type="transmembrane region" description="Helical" evidence="1">
    <location>
        <begin position="48"/>
        <end position="68"/>
    </location>
</feature>
<proteinExistence type="predicted"/>
<evidence type="ECO:0000313" key="3">
    <source>
        <dbReference type="EMBL" id="QAZ67804.1"/>
    </source>
</evidence>
<dbReference type="KEGG" id="dcb:C3Y92_11465"/>
<dbReference type="EMBL" id="CP026538">
    <property type="protein sequence ID" value="QAZ67804.1"/>
    <property type="molecule type" value="Genomic_DNA"/>
</dbReference>
<keyword evidence="1" id="KW-0472">Membrane</keyword>